<protein>
    <submittedName>
        <fullName evidence="3">Erythromycin 3''-O-methyltransferase</fullName>
        <ecNumber evidence="3">2.1.1.254</ecNumber>
    </submittedName>
</protein>
<reference evidence="3 4" key="2">
    <citation type="journal article" date="2016" name="ISME J.">
        <title>Characterization of the first cultured representative of Verrucomicrobia subdivision 5 indicates the proposal of a novel phylum.</title>
        <authorList>
            <person name="Spring S."/>
            <person name="Bunk B."/>
            <person name="Sproer C."/>
            <person name="Schumann P."/>
            <person name="Rohde M."/>
            <person name="Tindall B.J."/>
            <person name="Klenk H.P."/>
        </authorList>
    </citation>
    <scope>NUCLEOTIDE SEQUENCE [LARGE SCALE GENOMIC DNA]</scope>
    <source>
        <strain evidence="3 4">L21-Fru-AB</strain>
    </source>
</reference>
<dbReference type="KEGG" id="vbl:L21SP4_00554"/>
<keyword evidence="4" id="KW-1185">Reference proteome</keyword>
<keyword evidence="3" id="KW-0489">Methyltransferase</keyword>
<dbReference type="EMBL" id="CP010904">
    <property type="protein sequence ID" value="AKJ63826.1"/>
    <property type="molecule type" value="Genomic_DNA"/>
</dbReference>
<evidence type="ECO:0000313" key="3">
    <source>
        <dbReference type="EMBL" id="AKJ63826.1"/>
    </source>
</evidence>
<accession>A0A0G3EBK2</accession>
<proteinExistence type="predicted"/>
<dbReference type="EC" id="2.1.1.254" evidence="3"/>
<organism evidence="3 4">
    <name type="scientific">Kiritimatiella glycovorans</name>
    <dbReference type="NCBI Taxonomy" id="1307763"/>
    <lineage>
        <taxon>Bacteria</taxon>
        <taxon>Pseudomonadati</taxon>
        <taxon>Kiritimatiellota</taxon>
        <taxon>Kiritimatiellia</taxon>
        <taxon>Kiritimatiellales</taxon>
        <taxon>Kiritimatiellaceae</taxon>
        <taxon>Kiritimatiella</taxon>
    </lineage>
</organism>
<dbReference type="PANTHER" id="PTHR44068">
    <property type="entry name" value="ZGC:194242"/>
    <property type="match status" value="1"/>
</dbReference>
<dbReference type="InterPro" id="IPR050447">
    <property type="entry name" value="Erg6_SMT_methyltransf"/>
</dbReference>
<dbReference type="GO" id="GO:0102307">
    <property type="term" value="F:erythromycin 3''-o-methyltransferase activity"/>
    <property type="evidence" value="ECO:0007669"/>
    <property type="project" value="UniProtKB-EC"/>
</dbReference>
<dbReference type="SUPFAM" id="SSF53335">
    <property type="entry name" value="S-adenosyl-L-methionine-dependent methyltransferases"/>
    <property type="match status" value="1"/>
</dbReference>
<keyword evidence="1 3" id="KW-0808">Transferase</keyword>
<feature type="domain" description="Methyltransferase type 11" evidence="2">
    <location>
        <begin position="35"/>
        <end position="136"/>
    </location>
</feature>
<dbReference type="GO" id="GO:0032259">
    <property type="term" value="P:methylation"/>
    <property type="evidence" value="ECO:0007669"/>
    <property type="project" value="UniProtKB-KW"/>
</dbReference>
<dbReference type="Gene3D" id="3.40.50.150">
    <property type="entry name" value="Vaccinia Virus protein VP39"/>
    <property type="match status" value="1"/>
</dbReference>
<dbReference type="PANTHER" id="PTHR44068:SF11">
    <property type="entry name" value="GERANYL DIPHOSPHATE 2-C-METHYLTRANSFERASE"/>
    <property type="match status" value="1"/>
</dbReference>
<name>A0A0G3EBK2_9BACT</name>
<dbReference type="Proteomes" id="UP000035268">
    <property type="component" value="Chromosome"/>
</dbReference>
<dbReference type="GO" id="GO:0008757">
    <property type="term" value="F:S-adenosylmethionine-dependent methyltransferase activity"/>
    <property type="evidence" value="ECO:0007669"/>
    <property type="project" value="InterPro"/>
</dbReference>
<evidence type="ECO:0000256" key="1">
    <source>
        <dbReference type="ARBA" id="ARBA00022679"/>
    </source>
</evidence>
<reference evidence="4" key="1">
    <citation type="submission" date="2015-02" db="EMBL/GenBank/DDBJ databases">
        <title>Description and complete genome sequence of the first cultured representative of the subdivision 5 of the Verrucomicrobia phylum.</title>
        <authorList>
            <person name="Spring S."/>
            <person name="Bunk B."/>
            <person name="Sproer C."/>
            <person name="Klenk H.-P."/>
        </authorList>
    </citation>
    <scope>NUCLEOTIDE SEQUENCE [LARGE SCALE GENOMIC DNA]</scope>
    <source>
        <strain evidence="4">L21-Fru-AB</strain>
    </source>
</reference>
<dbReference type="CDD" id="cd02440">
    <property type="entry name" value="AdoMet_MTases"/>
    <property type="match status" value="1"/>
</dbReference>
<dbReference type="PATRIC" id="fig|1609981.3.peg.576"/>
<gene>
    <name evidence="3" type="primary">eryG</name>
    <name evidence="3" type="ORF">L21SP4_00554</name>
</gene>
<evidence type="ECO:0000313" key="4">
    <source>
        <dbReference type="Proteomes" id="UP000035268"/>
    </source>
</evidence>
<evidence type="ECO:0000259" key="2">
    <source>
        <dbReference type="Pfam" id="PF08241"/>
    </source>
</evidence>
<dbReference type="Pfam" id="PF08241">
    <property type="entry name" value="Methyltransf_11"/>
    <property type="match status" value="1"/>
</dbReference>
<sequence length="189" mass="21057">MGCTLKRNREIRDWLDHSGPAFLRELGVKEGDTVLDFGCGIGSYAIPAARVTGEKGRVLAVDRSGIHLRSVRSRARRANLEDRMEFVKTGGEEHLDRFESDSCDVVLVFDVLQHLGDWAGFLSAVSRVLVPHGLLLVNPSIDSHPGKVDIDKLAETLDAAGFGENGRTRRRLMHYKHMTEDTVFVYGRV</sequence>
<dbReference type="AlphaFoldDB" id="A0A0G3EBK2"/>
<dbReference type="InterPro" id="IPR013216">
    <property type="entry name" value="Methyltransf_11"/>
</dbReference>
<dbReference type="InterPro" id="IPR029063">
    <property type="entry name" value="SAM-dependent_MTases_sf"/>
</dbReference>